<evidence type="ECO:0000259" key="3">
    <source>
        <dbReference type="Pfam" id="PF25917"/>
    </source>
</evidence>
<organism evidence="6 7">
    <name type="scientific">Anaerotignum lactatifermentans DSM 14214</name>
    <dbReference type="NCBI Taxonomy" id="1121323"/>
    <lineage>
        <taxon>Bacteria</taxon>
        <taxon>Bacillati</taxon>
        <taxon>Bacillota</taxon>
        <taxon>Clostridia</taxon>
        <taxon>Lachnospirales</taxon>
        <taxon>Anaerotignaceae</taxon>
        <taxon>Anaerotignum</taxon>
    </lineage>
</organism>
<proteinExistence type="inferred from homology"/>
<dbReference type="Proteomes" id="UP000183975">
    <property type="component" value="Unassembled WGS sequence"/>
</dbReference>
<reference evidence="6 7" key="1">
    <citation type="submission" date="2016-11" db="EMBL/GenBank/DDBJ databases">
        <authorList>
            <person name="Jaros S."/>
            <person name="Januszkiewicz K."/>
            <person name="Wedrychowicz H."/>
        </authorList>
    </citation>
    <scope>NUCLEOTIDE SEQUENCE [LARGE SCALE GENOMIC DNA]</scope>
    <source>
        <strain evidence="6 7">DSM 14214</strain>
    </source>
</reference>
<gene>
    <name evidence="6" type="ORF">SAMN02745138_01251</name>
</gene>
<feature type="domain" description="Multidrug resistance protein MdtA-like barrel-sandwich hybrid" evidence="3">
    <location>
        <begin position="62"/>
        <end position="235"/>
    </location>
</feature>
<dbReference type="Pfam" id="PF25989">
    <property type="entry name" value="YknX_C"/>
    <property type="match status" value="1"/>
</dbReference>
<feature type="domain" description="YknX-like beta-barrel" evidence="5">
    <location>
        <begin position="249"/>
        <end position="326"/>
    </location>
</feature>
<evidence type="ECO:0000259" key="5">
    <source>
        <dbReference type="Pfam" id="PF25990"/>
    </source>
</evidence>
<accession>A0A1M6Q5W3</accession>
<dbReference type="PANTHER" id="PTHR30469">
    <property type="entry name" value="MULTIDRUG RESISTANCE PROTEIN MDTA"/>
    <property type="match status" value="1"/>
</dbReference>
<evidence type="ECO:0000259" key="4">
    <source>
        <dbReference type="Pfam" id="PF25989"/>
    </source>
</evidence>
<dbReference type="InterPro" id="IPR058636">
    <property type="entry name" value="Beta-barrel_YknX"/>
</dbReference>
<dbReference type="InterPro" id="IPR058625">
    <property type="entry name" value="MdtA-like_BSH"/>
</dbReference>
<dbReference type="InterPro" id="IPR058637">
    <property type="entry name" value="YknX-like_C"/>
</dbReference>
<dbReference type="PRINTS" id="PR01490">
    <property type="entry name" value="RTXTOXIND"/>
</dbReference>
<dbReference type="Pfam" id="PF25917">
    <property type="entry name" value="BSH_RND"/>
    <property type="match status" value="1"/>
</dbReference>
<dbReference type="NCBIfam" id="TIGR01730">
    <property type="entry name" value="RND_mfp"/>
    <property type="match status" value="1"/>
</dbReference>
<dbReference type="Gene3D" id="2.40.420.20">
    <property type="match status" value="1"/>
</dbReference>
<dbReference type="Gene3D" id="2.40.30.170">
    <property type="match status" value="1"/>
</dbReference>
<dbReference type="OrthoDB" id="9777308at2"/>
<name>A0A1M6Q5W3_9FIRM</name>
<evidence type="ECO:0000313" key="7">
    <source>
        <dbReference type="Proteomes" id="UP000183975"/>
    </source>
</evidence>
<dbReference type="EMBL" id="FRAH01000017">
    <property type="protein sequence ID" value="SHK15654.1"/>
    <property type="molecule type" value="Genomic_DNA"/>
</dbReference>
<feature type="domain" description="YknX-like C-terminal permuted SH3-like" evidence="4">
    <location>
        <begin position="334"/>
        <end position="405"/>
    </location>
</feature>
<dbReference type="AlphaFoldDB" id="A0A1M6Q5W3"/>
<evidence type="ECO:0000313" key="6">
    <source>
        <dbReference type="EMBL" id="SHK15654.1"/>
    </source>
</evidence>
<keyword evidence="2" id="KW-0175">Coiled coil</keyword>
<dbReference type="Gene3D" id="2.40.50.100">
    <property type="match status" value="1"/>
</dbReference>
<protein>
    <submittedName>
        <fullName evidence="6">RND family efflux transporter, MFP subunit</fullName>
    </submittedName>
</protein>
<evidence type="ECO:0000256" key="2">
    <source>
        <dbReference type="SAM" id="Coils"/>
    </source>
</evidence>
<dbReference type="RefSeq" id="WP_072850176.1">
    <property type="nucleotide sequence ID" value="NZ_FRAH01000017.1"/>
</dbReference>
<feature type="coiled-coil region" evidence="2">
    <location>
        <begin position="120"/>
        <end position="147"/>
    </location>
</feature>
<dbReference type="InterPro" id="IPR006143">
    <property type="entry name" value="RND_pump_MFP"/>
</dbReference>
<dbReference type="PANTHER" id="PTHR30469:SF33">
    <property type="entry name" value="SLR1207 PROTEIN"/>
    <property type="match status" value="1"/>
</dbReference>
<keyword evidence="7" id="KW-1185">Reference proteome</keyword>
<comment type="similarity">
    <text evidence="1">Belongs to the membrane fusion protein (MFP) (TC 8.A.1) family.</text>
</comment>
<evidence type="ECO:0000256" key="1">
    <source>
        <dbReference type="ARBA" id="ARBA00009477"/>
    </source>
</evidence>
<dbReference type="Pfam" id="PF25990">
    <property type="entry name" value="Beta-barrel_YknX"/>
    <property type="match status" value="1"/>
</dbReference>
<dbReference type="SUPFAM" id="SSF111369">
    <property type="entry name" value="HlyD-like secretion proteins"/>
    <property type="match status" value="1"/>
</dbReference>
<dbReference type="GO" id="GO:0015562">
    <property type="term" value="F:efflux transmembrane transporter activity"/>
    <property type="evidence" value="ECO:0007669"/>
    <property type="project" value="TreeGrafter"/>
</dbReference>
<sequence length="406" mass="43538">MTKKKKMIIAAVAVVLIAGGLKVALGSRQTEPTGTPVTTGTVVRQDLEEVLKQKATLEGTESAEVASKLHYEVKQVLVKEGDKVTKGQLLAVLDSGDIQDQIAQTKGDIQLLEYQQQETLAERQRQIDNALMEKENAAKDYKDKQDLFAIGAASQAEVDAAKDALDKAQRALDDIPNENGKAVLTSSEKQTKANAQQKASIQSSTLSDCQIRSAISGTVTRVNTTVGRFADESEDNKPMFVIENLETLQMKVLVSENDIDRVQVGQEVEISADVLGKETVQGVVERISPTGEAKSSTSSERVIPVYIKVKEENEKLIAGINANATIKIASAKDALVVPLEALAELEDGTTAVYTVTDAGTVHIVPVTLGLETDLQAEIKSDEIKEGQTIILNPGAAMTEGMAVTVQ</sequence>
<dbReference type="GO" id="GO:1990281">
    <property type="term" value="C:efflux pump complex"/>
    <property type="evidence" value="ECO:0007669"/>
    <property type="project" value="TreeGrafter"/>
</dbReference>